<evidence type="ECO:0000256" key="1">
    <source>
        <dbReference type="SAM" id="MobiDB-lite"/>
    </source>
</evidence>
<dbReference type="EMBL" id="CM031810">
    <property type="protein sequence ID" value="KAG6663817.1"/>
    <property type="molecule type" value="Genomic_DNA"/>
</dbReference>
<feature type="region of interest" description="Disordered" evidence="1">
    <location>
        <begin position="1"/>
        <end position="40"/>
    </location>
</feature>
<dbReference type="AlphaFoldDB" id="A0A8T1RA94"/>
<reference evidence="2" key="1">
    <citation type="submission" date="2020-12" db="EMBL/GenBank/DDBJ databases">
        <title>WGS assembly of Carya illinoinensis cv. Pawnee.</title>
        <authorList>
            <person name="Platts A."/>
            <person name="Shu S."/>
            <person name="Wright S."/>
            <person name="Barry K."/>
            <person name="Edger P."/>
            <person name="Pires J.C."/>
            <person name="Schmutz J."/>
        </authorList>
    </citation>
    <scope>NUCLEOTIDE SEQUENCE</scope>
    <source>
        <tissue evidence="2">Leaf</tissue>
    </source>
</reference>
<name>A0A8T1RA94_CARIL</name>
<sequence length="193" mass="20663">MACISSTFLNTQEKEPLPNKGLEGRVQKGVITTPSPPKQSLSIKANCIFKVESETKKTDLPLGAKRYSDTLLPSLKLFPSTPPSSWTKSPSPTLFPSKPPRPRLTRPIGDPESKGLPSDNSDGPEGMAVTSSTSNDIFCSISINRELADNESTQPKLDSKPLGSSDTLYNILKLTGEATSFGKILSPISNSGD</sequence>
<protein>
    <submittedName>
        <fullName evidence="2">Uncharacterized protein</fullName>
    </submittedName>
</protein>
<feature type="region of interest" description="Disordered" evidence="1">
    <location>
        <begin position="80"/>
        <end position="133"/>
    </location>
</feature>
<feature type="compositionally biased region" description="Basic and acidic residues" evidence="1">
    <location>
        <begin position="12"/>
        <end position="26"/>
    </location>
</feature>
<accession>A0A8T1RA94</accession>
<feature type="compositionally biased region" description="Low complexity" evidence="1">
    <location>
        <begin position="83"/>
        <end position="92"/>
    </location>
</feature>
<gene>
    <name evidence="2" type="ORF">CIPAW_02G049000</name>
</gene>
<evidence type="ECO:0000313" key="3">
    <source>
        <dbReference type="Proteomes" id="UP000811609"/>
    </source>
</evidence>
<keyword evidence="3" id="KW-1185">Reference proteome</keyword>
<organism evidence="2 3">
    <name type="scientific">Carya illinoinensis</name>
    <name type="common">Pecan</name>
    <dbReference type="NCBI Taxonomy" id="32201"/>
    <lineage>
        <taxon>Eukaryota</taxon>
        <taxon>Viridiplantae</taxon>
        <taxon>Streptophyta</taxon>
        <taxon>Embryophyta</taxon>
        <taxon>Tracheophyta</taxon>
        <taxon>Spermatophyta</taxon>
        <taxon>Magnoliopsida</taxon>
        <taxon>eudicotyledons</taxon>
        <taxon>Gunneridae</taxon>
        <taxon>Pentapetalae</taxon>
        <taxon>rosids</taxon>
        <taxon>fabids</taxon>
        <taxon>Fagales</taxon>
        <taxon>Juglandaceae</taxon>
        <taxon>Carya</taxon>
    </lineage>
</organism>
<dbReference type="Proteomes" id="UP000811609">
    <property type="component" value="Chromosome 2"/>
</dbReference>
<feature type="compositionally biased region" description="Polar residues" evidence="1">
    <location>
        <begin position="1"/>
        <end position="11"/>
    </location>
</feature>
<feature type="compositionally biased region" description="Polar residues" evidence="1">
    <location>
        <begin position="30"/>
        <end position="40"/>
    </location>
</feature>
<evidence type="ECO:0000313" key="2">
    <source>
        <dbReference type="EMBL" id="KAG6663817.1"/>
    </source>
</evidence>
<proteinExistence type="predicted"/>
<comment type="caution">
    <text evidence="2">The sequence shown here is derived from an EMBL/GenBank/DDBJ whole genome shotgun (WGS) entry which is preliminary data.</text>
</comment>